<keyword evidence="9" id="KW-1185">Reference proteome</keyword>
<dbReference type="EMBL" id="RSCK01000011">
    <property type="protein sequence ID" value="RUT12806.1"/>
    <property type="molecule type" value="Genomic_DNA"/>
</dbReference>
<keyword evidence="5 6" id="KW-0472">Membrane</keyword>
<evidence type="ECO:0000256" key="5">
    <source>
        <dbReference type="ARBA" id="ARBA00023136"/>
    </source>
</evidence>
<evidence type="ECO:0000256" key="6">
    <source>
        <dbReference type="HAMAP-Rule" id="MF_01391"/>
    </source>
</evidence>
<proteinExistence type="inferred from homology"/>
<accession>A0AB37UNC8</accession>
<dbReference type="HAMAP" id="MF_01391">
    <property type="entry name" value="CytC_CcsA"/>
    <property type="match status" value="1"/>
</dbReference>
<dbReference type="GO" id="GO:0031676">
    <property type="term" value="C:plasma membrane-derived thylakoid membrane"/>
    <property type="evidence" value="ECO:0007669"/>
    <property type="project" value="UniProtKB-SubCell"/>
</dbReference>
<comment type="function">
    <text evidence="6">Required during biogenesis of c-type cytochromes (cytochrome c6 and cytochrome f) at the step of heme attachment.</text>
</comment>
<sequence length="372" mass="39730">MNLVLLQNWLDNASFAVLFLTMLVYWVGAAFPGLRFLPTLGTAGMAIANLCIATLLGARWLEAGYFPISNLYESLFFLAWGVTAVHLIAESSSRSRLVGVFTAPVAMGIAAFAALTLPSDMQTSAPLVPALKSNWLMMHVSVMMLSYAALLVGSLLAIAFLVVSGGKEIELHGSSVGTGGYRQNGYRLQRNTDLTQLSPAVAADASNPLVLETNGNGKTAVLNVVISSTPGSGTGGFNKIFGSSSQGSSDKPAPTTADSLTLSPQRLSLAETLDNISYRTIGLGFPLLTIGIIAGAVWANEAWGSYWSWDPKETWALIAWLVFAAYLHARITRGWQGRRPAILAATGFVIVWVCYLGVNLLGKGLHSYGWFF</sequence>
<dbReference type="AlphaFoldDB" id="A0AB37UNC8"/>
<comment type="similarity">
    <text evidence="6">Belongs to the CcmF/CycK/Ccl1/NrfE/CcsA family.</text>
</comment>
<keyword evidence="3 6" id="KW-0201">Cytochrome c-type biogenesis</keyword>
<comment type="subcellular location">
    <subcellularLocation>
        <location evidence="6">Cellular thylakoid membrane</location>
        <topology evidence="6">Multi-pass membrane protein</topology>
    </subcellularLocation>
    <subcellularLocation>
        <location evidence="1">Membrane</location>
        <topology evidence="1">Multi-pass membrane protein</topology>
    </subcellularLocation>
</comment>
<feature type="transmembrane region" description="Helical" evidence="6">
    <location>
        <begin position="96"/>
        <end position="115"/>
    </location>
</feature>
<dbReference type="Pfam" id="PF01578">
    <property type="entry name" value="Cytochrom_C_asm"/>
    <property type="match status" value="1"/>
</dbReference>
<dbReference type="InterPro" id="IPR045062">
    <property type="entry name" value="Cyt_c_biogenesis_CcsA/CcmC"/>
</dbReference>
<evidence type="ECO:0000256" key="4">
    <source>
        <dbReference type="ARBA" id="ARBA00022989"/>
    </source>
</evidence>
<dbReference type="PANTHER" id="PTHR30071">
    <property type="entry name" value="HEME EXPORTER PROTEIN C"/>
    <property type="match status" value="1"/>
</dbReference>
<evidence type="ECO:0000256" key="2">
    <source>
        <dbReference type="ARBA" id="ARBA00022692"/>
    </source>
</evidence>
<name>A0AB37UNC8_9CYAN</name>
<feature type="transmembrane region" description="Helical" evidence="6">
    <location>
        <begin position="314"/>
        <end position="329"/>
    </location>
</feature>
<feature type="transmembrane region" description="Helical" evidence="6">
    <location>
        <begin position="36"/>
        <end position="58"/>
    </location>
</feature>
<dbReference type="InterPro" id="IPR017562">
    <property type="entry name" value="Cyt_c_biogenesis_CcsA"/>
</dbReference>
<evidence type="ECO:0000313" key="8">
    <source>
        <dbReference type="EMBL" id="RUT12806.1"/>
    </source>
</evidence>
<dbReference type="RefSeq" id="WP_015152234.1">
    <property type="nucleotide sequence ID" value="NZ_JAVKZF010000002.1"/>
</dbReference>
<feature type="transmembrane region" description="Helical" evidence="6">
    <location>
        <begin position="12"/>
        <end position="29"/>
    </location>
</feature>
<feature type="transmembrane region" description="Helical" evidence="6">
    <location>
        <begin position="135"/>
        <end position="163"/>
    </location>
</feature>
<comment type="caution">
    <text evidence="8">The sequence shown here is derived from an EMBL/GenBank/DDBJ whole genome shotgun (WGS) entry which is preliminary data.</text>
</comment>
<feature type="domain" description="Cytochrome c assembly protein" evidence="7">
    <location>
        <begin position="69"/>
        <end position="366"/>
    </location>
</feature>
<comment type="subunit">
    <text evidence="6">May interact with Ccs1.</text>
</comment>
<protein>
    <recommendedName>
        <fullName evidence="6">Cytochrome c biogenesis protein CcsA</fullName>
    </recommendedName>
</protein>
<dbReference type="Proteomes" id="UP000282574">
    <property type="component" value="Unassembled WGS sequence"/>
</dbReference>
<keyword evidence="4 6" id="KW-1133">Transmembrane helix</keyword>
<reference evidence="8 9" key="1">
    <citation type="journal article" date="2019" name="Genome Biol. Evol.">
        <title>Day and night: Metabolic profiles and evolutionary relationships of six axenic non-marine cyanobacteria.</title>
        <authorList>
            <person name="Will S.E."/>
            <person name="Henke P."/>
            <person name="Boedeker C."/>
            <person name="Huang S."/>
            <person name="Brinkmann H."/>
            <person name="Rohde M."/>
            <person name="Jarek M."/>
            <person name="Friedl T."/>
            <person name="Seufert S."/>
            <person name="Schumacher M."/>
            <person name="Overmann J."/>
            <person name="Neumann-Schaal M."/>
            <person name="Petersen J."/>
        </authorList>
    </citation>
    <scope>NUCLEOTIDE SEQUENCE [LARGE SCALE GENOMIC DNA]</scope>
    <source>
        <strain evidence="8 9">SAG 39.79</strain>
    </source>
</reference>
<evidence type="ECO:0000256" key="3">
    <source>
        <dbReference type="ARBA" id="ARBA00022748"/>
    </source>
</evidence>
<evidence type="ECO:0000259" key="7">
    <source>
        <dbReference type="Pfam" id="PF01578"/>
    </source>
</evidence>
<organism evidence="8 9">
    <name type="scientific">Chroococcidiopsis cubana SAG 39.79</name>
    <dbReference type="NCBI Taxonomy" id="388085"/>
    <lineage>
        <taxon>Bacteria</taxon>
        <taxon>Bacillati</taxon>
        <taxon>Cyanobacteriota</taxon>
        <taxon>Cyanophyceae</taxon>
        <taxon>Chroococcidiopsidales</taxon>
        <taxon>Chroococcidiopsidaceae</taxon>
        <taxon>Chroococcidiopsis</taxon>
    </lineage>
</organism>
<dbReference type="NCBIfam" id="TIGR03144">
    <property type="entry name" value="cytochr_II_ccsB"/>
    <property type="match status" value="1"/>
</dbReference>
<feature type="transmembrane region" description="Helical" evidence="6">
    <location>
        <begin position="341"/>
        <end position="362"/>
    </location>
</feature>
<dbReference type="GO" id="GO:0017004">
    <property type="term" value="P:cytochrome complex assembly"/>
    <property type="evidence" value="ECO:0007669"/>
    <property type="project" value="UniProtKB-UniRule"/>
</dbReference>
<feature type="transmembrane region" description="Helical" evidence="6">
    <location>
        <begin position="70"/>
        <end position="89"/>
    </location>
</feature>
<gene>
    <name evidence="6 8" type="primary">ccsA</name>
    <name evidence="8" type="ORF">DSM107010_19360</name>
</gene>
<evidence type="ECO:0000256" key="1">
    <source>
        <dbReference type="ARBA" id="ARBA00004141"/>
    </source>
</evidence>
<evidence type="ECO:0000313" key="9">
    <source>
        <dbReference type="Proteomes" id="UP000282574"/>
    </source>
</evidence>
<dbReference type="PANTHER" id="PTHR30071:SF1">
    <property type="entry name" value="CYTOCHROME B_B6 PROTEIN-RELATED"/>
    <property type="match status" value="1"/>
</dbReference>
<dbReference type="InterPro" id="IPR002541">
    <property type="entry name" value="Cyt_c_assembly"/>
</dbReference>
<dbReference type="GO" id="GO:0020037">
    <property type="term" value="F:heme binding"/>
    <property type="evidence" value="ECO:0007669"/>
    <property type="project" value="InterPro"/>
</dbReference>
<keyword evidence="6" id="KW-0793">Thylakoid</keyword>
<feature type="transmembrane region" description="Helical" evidence="6">
    <location>
        <begin position="276"/>
        <end position="299"/>
    </location>
</feature>
<keyword evidence="2 6" id="KW-0812">Transmembrane</keyword>